<dbReference type="Proteomes" id="UP000596252">
    <property type="component" value="Chromosome"/>
</dbReference>
<dbReference type="SUPFAM" id="SSF52833">
    <property type="entry name" value="Thioredoxin-like"/>
    <property type="match status" value="1"/>
</dbReference>
<dbReference type="Pfam" id="PF06764">
    <property type="entry name" value="DUF1223"/>
    <property type="match status" value="1"/>
</dbReference>
<organism evidence="1 2">
    <name type="scientific">Shewanella litorisediminis</name>
    <dbReference type="NCBI Taxonomy" id="1173586"/>
    <lineage>
        <taxon>Bacteria</taxon>
        <taxon>Pseudomonadati</taxon>
        <taxon>Pseudomonadota</taxon>
        <taxon>Gammaproteobacteria</taxon>
        <taxon>Alteromonadales</taxon>
        <taxon>Shewanellaceae</taxon>
        <taxon>Shewanella</taxon>
    </lineage>
</organism>
<keyword evidence="2" id="KW-1185">Reference proteome</keyword>
<name>A0ABX7G2Q1_9GAMM</name>
<dbReference type="PANTHER" id="PTHR36057:SF1">
    <property type="entry name" value="LIPOPROTEIN LIPID ATTACHMENT SITE-LIKE PROTEIN, PUTATIVE (DUF1223)-RELATED"/>
    <property type="match status" value="1"/>
</dbReference>
<gene>
    <name evidence="1" type="ORF">JQC75_17030</name>
</gene>
<reference evidence="1 2" key="1">
    <citation type="journal article" date="2012" name="Antonie Van Leeuwenhoek">
        <title>Shewanella litorisediminis sp. nov., a gammaproteobacterium isolated from a tidal flat sediment.</title>
        <authorList>
            <person name="Lee M.H."/>
            <person name="Yoon J.H."/>
        </authorList>
    </citation>
    <scope>NUCLEOTIDE SEQUENCE [LARGE SCALE GENOMIC DNA]</scope>
    <source>
        <strain evidence="1 2">SMK1-12</strain>
    </source>
</reference>
<dbReference type="RefSeq" id="WP_203325204.1">
    <property type="nucleotide sequence ID" value="NZ_CP069213.1"/>
</dbReference>
<dbReference type="InterPro" id="IPR010634">
    <property type="entry name" value="DUF1223"/>
</dbReference>
<dbReference type="PANTHER" id="PTHR36057">
    <property type="match status" value="1"/>
</dbReference>
<accession>A0ABX7G2Q1</accession>
<protein>
    <submittedName>
        <fullName evidence="1">DUF1223 domain-containing protein</fullName>
    </submittedName>
</protein>
<dbReference type="InterPro" id="IPR036249">
    <property type="entry name" value="Thioredoxin-like_sf"/>
</dbReference>
<dbReference type="EMBL" id="CP069213">
    <property type="protein sequence ID" value="QRH01528.1"/>
    <property type="molecule type" value="Genomic_DNA"/>
</dbReference>
<evidence type="ECO:0000313" key="2">
    <source>
        <dbReference type="Proteomes" id="UP000596252"/>
    </source>
</evidence>
<proteinExistence type="predicted"/>
<sequence>MFTLKAMFLFGLLLVLPIAVPIAAFEFEAKSHSAQPQIIELYTSQGCSSCPPAEAWISGFANETGLWRSLFPLAFHVSYWDYLGWKDPFADPAHGKRQYAHWNRKHSKGVYTPQIFIGGREWRGDEVPKAQAGQLWLKLEGQSLQARFEGQADSLHLAVVGMGLVSAIGRGENRGKRLTQDFVVLQHWQFKGSATDTGVHFAEEFELTSRPEWQQASRLALVAWVEYKSLPLQAVGDWMLP</sequence>
<evidence type="ECO:0000313" key="1">
    <source>
        <dbReference type="EMBL" id="QRH01528.1"/>
    </source>
</evidence>